<feature type="domain" description="Fe2OG dioxygenase" evidence="7">
    <location>
        <begin position="146"/>
        <end position="253"/>
    </location>
</feature>
<feature type="region of interest" description="Disordered" evidence="6">
    <location>
        <begin position="513"/>
        <end position="535"/>
    </location>
</feature>
<evidence type="ECO:0000259" key="7">
    <source>
        <dbReference type="PROSITE" id="PS51471"/>
    </source>
</evidence>
<dbReference type="SUPFAM" id="SSF51197">
    <property type="entry name" value="Clavaminate synthase-like"/>
    <property type="match status" value="1"/>
</dbReference>
<dbReference type="PANTHER" id="PTHR13069:SF21">
    <property type="entry name" value="ALKYLATED DNA REPAIR PROTEIN ALKB HOMOLOG 8"/>
    <property type="match status" value="1"/>
</dbReference>
<evidence type="ECO:0000256" key="2">
    <source>
        <dbReference type="ARBA" id="ARBA00022603"/>
    </source>
</evidence>
<keyword evidence="4" id="KW-0862">Zinc</keyword>
<dbReference type="PANTHER" id="PTHR13069">
    <property type="entry name" value="ALKYLATED DNA REPAIR PROTEIN ALKB HOMOLOG 8"/>
    <property type="match status" value="1"/>
</dbReference>
<evidence type="ECO:0000313" key="9">
    <source>
        <dbReference type="Proteomes" id="UP001374579"/>
    </source>
</evidence>
<dbReference type="SUPFAM" id="SSF53335">
    <property type="entry name" value="S-adenosyl-L-methionine-dependent methyltransferases"/>
    <property type="match status" value="1"/>
</dbReference>
<feature type="compositionally biased region" description="Basic and acidic residues" evidence="6">
    <location>
        <begin position="436"/>
        <end position="446"/>
    </location>
</feature>
<keyword evidence="5" id="KW-0694">RNA-binding</keyword>
<dbReference type="GO" id="GO:0002098">
    <property type="term" value="P:tRNA wobble uridine modification"/>
    <property type="evidence" value="ECO:0007669"/>
    <property type="project" value="TreeGrafter"/>
</dbReference>
<dbReference type="Gene3D" id="2.60.120.590">
    <property type="entry name" value="Alpha-ketoglutarate-dependent dioxygenase AlkB-like"/>
    <property type="match status" value="1"/>
</dbReference>
<feature type="region of interest" description="Disordered" evidence="6">
    <location>
        <begin position="436"/>
        <end position="483"/>
    </location>
</feature>
<name>A0AAN9B2I9_9CAEN</name>
<proteinExistence type="predicted"/>
<dbReference type="InterPro" id="IPR029063">
    <property type="entry name" value="SAM-dependent_MTases_sf"/>
</dbReference>
<accession>A0AAN9B2I9</accession>
<keyword evidence="9" id="KW-1185">Reference proteome</keyword>
<dbReference type="Gene3D" id="3.40.50.150">
    <property type="entry name" value="Vaccinia Virus protein VP39"/>
    <property type="match status" value="2"/>
</dbReference>
<keyword evidence="2" id="KW-0489">Methyltransferase</keyword>
<evidence type="ECO:0000256" key="6">
    <source>
        <dbReference type="SAM" id="MobiDB-lite"/>
    </source>
</evidence>
<evidence type="ECO:0000313" key="8">
    <source>
        <dbReference type="EMBL" id="KAK7097708.1"/>
    </source>
</evidence>
<evidence type="ECO:0000256" key="1">
    <source>
        <dbReference type="ARBA" id="ARBA00001954"/>
    </source>
</evidence>
<dbReference type="InterPro" id="IPR027450">
    <property type="entry name" value="AlkB-like"/>
</dbReference>
<dbReference type="InterPro" id="IPR037151">
    <property type="entry name" value="AlkB-like_sf"/>
</dbReference>
<gene>
    <name evidence="8" type="ORF">V1264_004645</name>
</gene>
<evidence type="ECO:0000256" key="5">
    <source>
        <dbReference type="ARBA" id="ARBA00022884"/>
    </source>
</evidence>
<evidence type="ECO:0000256" key="3">
    <source>
        <dbReference type="ARBA" id="ARBA00022679"/>
    </source>
</evidence>
<dbReference type="InterPro" id="IPR051422">
    <property type="entry name" value="AlkB_tRNA_MeTrf/Diox"/>
</dbReference>
<organism evidence="8 9">
    <name type="scientific">Littorina saxatilis</name>
    <dbReference type="NCBI Taxonomy" id="31220"/>
    <lineage>
        <taxon>Eukaryota</taxon>
        <taxon>Metazoa</taxon>
        <taxon>Spiralia</taxon>
        <taxon>Lophotrochozoa</taxon>
        <taxon>Mollusca</taxon>
        <taxon>Gastropoda</taxon>
        <taxon>Caenogastropoda</taxon>
        <taxon>Littorinimorpha</taxon>
        <taxon>Littorinoidea</taxon>
        <taxon>Littorinidae</taxon>
        <taxon>Littorina</taxon>
    </lineage>
</organism>
<dbReference type="GO" id="GO:0005737">
    <property type="term" value="C:cytoplasm"/>
    <property type="evidence" value="ECO:0007669"/>
    <property type="project" value="TreeGrafter"/>
</dbReference>
<dbReference type="AlphaFoldDB" id="A0AAN9B2I9"/>
<dbReference type="GO" id="GO:0106335">
    <property type="term" value="F:tRNA (5-carboxymethyluridine(34)-5-O)-methyltransferase activity"/>
    <property type="evidence" value="ECO:0007669"/>
    <property type="project" value="TreeGrafter"/>
</dbReference>
<dbReference type="Proteomes" id="UP001374579">
    <property type="component" value="Unassembled WGS sequence"/>
</dbReference>
<feature type="compositionally biased region" description="Polar residues" evidence="6">
    <location>
        <begin position="513"/>
        <end position="522"/>
    </location>
</feature>
<dbReference type="Gene3D" id="3.30.70.330">
    <property type="match status" value="1"/>
</dbReference>
<comment type="caution">
    <text evidence="8">The sequence shown here is derived from an EMBL/GenBank/DDBJ whole genome shotgun (WGS) entry which is preliminary data.</text>
</comment>
<dbReference type="GO" id="GO:0005634">
    <property type="term" value="C:nucleus"/>
    <property type="evidence" value="ECO:0007669"/>
    <property type="project" value="TreeGrafter"/>
</dbReference>
<keyword evidence="3" id="KW-0808">Transferase</keyword>
<feature type="compositionally biased region" description="Basic and acidic residues" evidence="6">
    <location>
        <begin position="453"/>
        <end position="463"/>
    </location>
</feature>
<protein>
    <recommendedName>
        <fullName evidence="7">Fe2OG dioxygenase domain-containing protein</fullName>
    </recommendedName>
</protein>
<dbReference type="EMBL" id="JBAMIC010000013">
    <property type="protein sequence ID" value="KAK7097708.1"/>
    <property type="molecule type" value="Genomic_DNA"/>
</dbReference>
<reference evidence="8 9" key="1">
    <citation type="submission" date="2024-02" db="EMBL/GenBank/DDBJ databases">
        <title>Chromosome-scale genome assembly of the rough periwinkle Littorina saxatilis.</title>
        <authorList>
            <person name="De Jode A."/>
            <person name="Faria R."/>
            <person name="Formenti G."/>
            <person name="Sims Y."/>
            <person name="Smith T.P."/>
            <person name="Tracey A."/>
            <person name="Wood J.M.D."/>
            <person name="Zagrodzka Z.B."/>
            <person name="Johannesson K."/>
            <person name="Butlin R.K."/>
            <person name="Leder E.H."/>
        </authorList>
    </citation>
    <scope>NUCLEOTIDE SEQUENCE [LARGE SCALE GENOMIC DNA]</scope>
    <source>
        <strain evidence="8">Snail1</strain>
        <tissue evidence="8">Muscle</tissue>
    </source>
</reference>
<evidence type="ECO:0000256" key="4">
    <source>
        <dbReference type="ARBA" id="ARBA00022833"/>
    </source>
</evidence>
<sequence>MIPQKPYCFVCYNEPKAAATAKEKLTGHLLREGKDPSQNIHLYLFFVASAPSHVSPSSELPPGLLLFEEFITGEMEQKLLKRISFEEHDVEAKGSSLKHREVKHFGYEFKYGINNVDPSEPLAEGIPKECNEFLQRAVETRIVAHFPDQLTVNKYLPGQGIPPHVDTPSAFEDGIMSLSCGSQVIMDFRHPDGRHLSVLLPPRSLLVMTGESRYIWSHGITPRKSDIIPSPAGGGLTLAVRGTRTSFTFRKLSATAGVIPTDEKESFMPKTDKEASALESQHVHSVYEEIADHFSDTRHKPWPQIADFLRAQQPGSVLVDIGCGNGKYLSVNPHLCKIGSDRSEKLAGICKHRGFQVFVADVLAIPVRSGSVDVGLCIAVIHHLSTKVRRKQAIEELVRILRPGGHVLIYVWAQEQEKDNKKSKYLKSCREYKQEQKQDAEKHQEQDQTSARKSSESELESKNMPKQNQISDECDNSVEFGKGNVHRDNLKTTELEHNFNGLCARDIDDSSANPGTLHQTGELSFDDSSNSNLSQYRTDSKKLQVHVNRTEFKEQDMLVPWQLKKASGVEMKTGNVELKECQTFHRYYHVFKQGELDSLCAEVTGCVVNRSYYDQGNWCVELEKC</sequence>
<dbReference type="CDD" id="cd02440">
    <property type="entry name" value="AdoMet_MTases"/>
    <property type="match status" value="1"/>
</dbReference>
<dbReference type="InterPro" id="IPR005123">
    <property type="entry name" value="Oxoglu/Fe-dep_dioxygenase_dom"/>
</dbReference>
<dbReference type="InterPro" id="IPR013216">
    <property type="entry name" value="Methyltransf_11"/>
</dbReference>
<dbReference type="Pfam" id="PF08241">
    <property type="entry name" value="Methyltransf_11"/>
    <property type="match status" value="1"/>
</dbReference>
<dbReference type="GO" id="GO:0000049">
    <property type="term" value="F:tRNA binding"/>
    <property type="evidence" value="ECO:0007669"/>
    <property type="project" value="TreeGrafter"/>
</dbReference>
<dbReference type="GO" id="GO:0008757">
    <property type="term" value="F:S-adenosylmethionine-dependent methyltransferase activity"/>
    <property type="evidence" value="ECO:0007669"/>
    <property type="project" value="InterPro"/>
</dbReference>
<dbReference type="InterPro" id="IPR012677">
    <property type="entry name" value="Nucleotide-bd_a/b_plait_sf"/>
</dbReference>
<dbReference type="Pfam" id="PF13532">
    <property type="entry name" value="2OG-FeII_Oxy_2"/>
    <property type="match status" value="1"/>
</dbReference>
<comment type="cofactor">
    <cofactor evidence="1">
        <name>Fe(2+)</name>
        <dbReference type="ChEBI" id="CHEBI:29033"/>
    </cofactor>
</comment>
<dbReference type="GO" id="GO:0030488">
    <property type="term" value="P:tRNA methylation"/>
    <property type="evidence" value="ECO:0007669"/>
    <property type="project" value="TreeGrafter"/>
</dbReference>
<dbReference type="PROSITE" id="PS51471">
    <property type="entry name" value="FE2OG_OXY"/>
    <property type="match status" value="1"/>
</dbReference>